<dbReference type="GO" id="GO:0071949">
    <property type="term" value="F:FAD binding"/>
    <property type="evidence" value="ECO:0007669"/>
    <property type="project" value="InterPro"/>
</dbReference>
<dbReference type="SUPFAM" id="SSF56176">
    <property type="entry name" value="FAD-binding/transporter-associated domain-like"/>
    <property type="match status" value="1"/>
</dbReference>
<dbReference type="InterPro" id="IPR012951">
    <property type="entry name" value="BBE"/>
</dbReference>
<dbReference type="EMBL" id="CACSLK010024540">
    <property type="protein sequence ID" value="CAA0823773.1"/>
    <property type="molecule type" value="Genomic_DNA"/>
</dbReference>
<dbReference type="InterPro" id="IPR036318">
    <property type="entry name" value="FAD-bd_PCMH-like_sf"/>
</dbReference>
<evidence type="ECO:0000256" key="8">
    <source>
        <dbReference type="ARBA" id="ARBA00023180"/>
    </source>
</evidence>
<dbReference type="Gene3D" id="3.30.465.10">
    <property type="match status" value="2"/>
</dbReference>
<dbReference type="PROSITE" id="PS51387">
    <property type="entry name" value="FAD_PCMH"/>
    <property type="match status" value="1"/>
</dbReference>
<reference evidence="10" key="1">
    <citation type="submission" date="2019-12" db="EMBL/GenBank/DDBJ databases">
        <authorList>
            <person name="Scholes J."/>
        </authorList>
    </citation>
    <scope>NUCLEOTIDE SEQUENCE</scope>
</reference>
<keyword evidence="4" id="KW-0017">Alkaloid metabolism</keyword>
<organism evidence="10 11">
    <name type="scientific">Striga hermonthica</name>
    <name type="common">Purple witchweed</name>
    <name type="synonym">Buchnera hermonthica</name>
    <dbReference type="NCBI Taxonomy" id="68872"/>
    <lineage>
        <taxon>Eukaryota</taxon>
        <taxon>Viridiplantae</taxon>
        <taxon>Streptophyta</taxon>
        <taxon>Embryophyta</taxon>
        <taxon>Tracheophyta</taxon>
        <taxon>Spermatophyta</taxon>
        <taxon>Magnoliopsida</taxon>
        <taxon>eudicotyledons</taxon>
        <taxon>Gunneridae</taxon>
        <taxon>Pentapetalae</taxon>
        <taxon>asterids</taxon>
        <taxon>lamiids</taxon>
        <taxon>Lamiales</taxon>
        <taxon>Orobanchaceae</taxon>
        <taxon>Buchnereae</taxon>
        <taxon>Striga</taxon>
    </lineage>
</organism>
<accession>A0A9N7RCB0</accession>
<dbReference type="Proteomes" id="UP001153555">
    <property type="component" value="Unassembled WGS sequence"/>
</dbReference>
<name>A0A9N7RCB0_STRHE</name>
<evidence type="ECO:0000256" key="6">
    <source>
        <dbReference type="ARBA" id="ARBA00022729"/>
    </source>
</evidence>
<keyword evidence="11" id="KW-1185">Reference proteome</keyword>
<evidence type="ECO:0000256" key="3">
    <source>
        <dbReference type="ARBA" id="ARBA00005466"/>
    </source>
</evidence>
<dbReference type="InterPro" id="IPR016167">
    <property type="entry name" value="FAD-bd_PCMH_sub1"/>
</dbReference>
<protein>
    <submittedName>
        <fullName evidence="10">FAD-binding Berberine family protein</fullName>
    </submittedName>
</protein>
<evidence type="ECO:0000256" key="5">
    <source>
        <dbReference type="ARBA" id="ARBA00022630"/>
    </source>
</evidence>
<dbReference type="Gene3D" id="3.30.43.10">
    <property type="entry name" value="Uridine Diphospho-n-acetylenolpyruvylglucosamine Reductase, domain 2"/>
    <property type="match status" value="1"/>
</dbReference>
<dbReference type="InterPro" id="IPR016166">
    <property type="entry name" value="FAD-bd_PCMH"/>
</dbReference>
<dbReference type="OrthoDB" id="407275at2759"/>
<keyword evidence="5" id="KW-0285">Flavoprotein</keyword>
<comment type="similarity">
    <text evidence="3">Belongs to the oxygen-dependent FAD-linked oxidoreductase family.</text>
</comment>
<evidence type="ECO:0000313" key="10">
    <source>
        <dbReference type="EMBL" id="CAA0823773.1"/>
    </source>
</evidence>
<evidence type="ECO:0000256" key="1">
    <source>
        <dbReference type="ARBA" id="ARBA00001974"/>
    </source>
</evidence>
<dbReference type="GO" id="GO:0016491">
    <property type="term" value="F:oxidoreductase activity"/>
    <property type="evidence" value="ECO:0007669"/>
    <property type="project" value="InterPro"/>
</dbReference>
<dbReference type="AlphaFoldDB" id="A0A9N7RCB0"/>
<comment type="pathway">
    <text evidence="2">Alkaloid biosynthesis.</text>
</comment>
<dbReference type="Pfam" id="PF08031">
    <property type="entry name" value="BBE"/>
    <property type="match status" value="1"/>
</dbReference>
<evidence type="ECO:0000313" key="11">
    <source>
        <dbReference type="Proteomes" id="UP001153555"/>
    </source>
</evidence>
<keyword evidence="7" id="KW-0274">FAD</keyword>
<keyword evidence="6" id="KW-0732">Signal</keyword>
<gene>
    <name evidence="10" type="ORF">SHERM_20917</name>
</gene>
<evidence type="ECO:0000256" key="4">
    <source>
        <dbReference type="ARBA" id="ARBA00022589"/>
    </source>
</evidence>
<dbReference type="Gene3D" id="3.40.462.20">
    <property type="match status" value="1"/>
</dbReference>
<comment type="cofactor">
    <cofactor evidence="1">
        <name>FAD</name>
        <dbReference type="ChEBI" id="CHEBI:57692"/>
    </cofactor>
</comment>
<dbReference type="InterPro" id="IPR016169">
    <property type="entry name" value="FAD-bd_PCMH_sub2"/>
</dbReference>
<evidence type="ECO:0000256" key="7">
    <source>
        <dbReference type="ARBA" id="ARBA00022827"/>
    </source>
</evidence>
<dbReference type="InterPro" id="IPR006094">
    <property type="entry name" value="Oxid_FAD_bind_N"/>
</dbReference>
<keyword evidence="8" id="KW-0325">Glycoprotein</keyword>
<dbReference type="Pfam" id="PF01565">
    <property type="entry name" value="FAD_binding_4"/>
    <property type="match status" value="1"/>
</dbReference>
<dbReference type="PANTHER" id="PTHR32448">
    <property type="entry name" value="OS08G0158400 PROTEIN"/>
    <property type="match status" value="1"/>
</dbReference>
<evidence type="ECO:0000256" key="2">
    <source>
        <dbReference type="ARBA" id="ARBA00004913"/>
    </source>
</evidence>
<evidence type="ECO:0000259" key="9">
    <source>
        <dbReference type="PROSITE" id="PS51387"/>
    </source>
</evidence>
<comment type="caution">
    <text evidence="10">The sequence shown here is derived from an EMBL/GenBank/DDBJ whole genome shotgun (WGS) entry which is preliminary data.</text>
</comment>
<sequence>MAPYVSSFPRAAYVNYRDLDIGVNGGEGPGSYARSSIWGRKYFKNNFDRLVRVKTAVDPENFFRNEQTYVDNDHDVFLECLENFHDSISSVTYTRNNSSYLSILRFSIQNLRFTSRSTPQQRVIITPEHESQVPPVIRCAKKEGIEIRTRSAGVSQNPNFKMAERSSTLGFPAGICPSVGVGGHFSGGGYGNMIRKHGLAADNVIDARIVDANGRILDRRSMGEDLFWAIRGGGGASFGVILAWKVRLVEVPERVTVFTIGRTLEKNVTRLVQRWQSVANAIDRDLFIRVFIERDQSGRNFTIRAWFNSIFFGGTERLISMMQEKFSELGLTREDCTEMSWIESVLYFAGIPIESREALLDRAQPKVRYFKGKSDYVQRPVLIQGIEGLLRLFYEPEGEKASIIVVPYAGAMDEFSESWTPFPHRVGNLYSLHYAVYWGEHDTENAGRYIDWITRLYDYMAPYVSSSPRRACSYEFTPALRVDFGHEVRVSRVGSQSGQENLRAIDVGKYSPLALTLLSNRISCI</sequence>
<proteinExistence type="inferred from homology"/>
<feature type="domain" description="FAD-binding PCMH-type" evidence="9">
    <location>
        <begin position="84"/>
        <end position="251"/>
    </location>
</feature>